<comment type="caution">
    <text evidence="2">The sequence shown here is derived from an EMBL/GenBank/DDBJ whole genome shotgun (WGS) entry which is preliminary data.</text>
</comment>
<dbReference type="Proteomes" id="UP001642464">
    <property type="component" value="Unassembled WGS sequence"/>
</dbReference>
<accession>A0ABP0SLI2</accession>
<feature type="region of interest" description="Disordered" evidence="1">
    <location>
        <begin position="1"/>
        <end position="35"/>
    </location>
</feature>
<evidence type="ECO:0000313" key="2">
    <source>
        <dbReference type="EMBL" id="CAK9113243.1"/>
    </source>
</evidence>
<reference evidence="2 3" key="1">
    <citation type="submission" date="2024-02" db="EMBL/GenBank/DDBJ databases">
        <authorList>
            <person name="Chen Y."/>
            <person name="Shah S."/>
            <person name="Dougan E. K."/>
            <person name="Thang M."/>
            <person name="Chan C."/>
        </authorList>
    </citation>
    <scope>NUCLEOTIDE SEQUENCE [LARGE SCALE GENOMIC DNA]</scope>
</reference>
<feature type="compositionally biased region" description="Acidic residues" evidence="1">
    <location>
        <begin position="12"/>
        <end position="29"/>
    </location>
</feature>
<organism evidence="2 3">
    <name type="scientific">Durusdinium trenchii</name>
    <dbReference type="NCBI Taxonomy" id="1381693"/>
    <lineage>
        <taxon>Eukaryota</taxon>
        <taxon>Sar</taxon>
        <taxon>Alveolata</taxon>
        <taxon>Dinophyceae</taxon>
        <taxon>Suessiales</taxon>
        <taxon>Symbiodiniaceae</taxon>
        <taxon>Durusdinium</taxon>
    </lineage>
</organism>
<evidence type="ECO:0000313" key="3">
    <source>
        <dbReference type="Proteomes" id="UP001642464"/>
    </source>
</evidence>
<sequence length="874" mass="97012">LKSGRSKIPPPEPDDETTTTEEGGDDTPDADPRDVPLFWGEVLDQRTQLVRGVERITITCRPEPYLFGPPIRGQLVRNPNGGSSRLTHHDPVFNPVIDGVPLNNKFVAAADDDEPEDFPVWIDPESIRTANAESHQAGGADPWTLGDIVETLCWWRNEDEEHIRNPPRSLIDRQITDPPKVQNLDLSRGAYLPELLDRTLHPYGWQWCLRIFKDGDEARPAIWIYKRGEGDEKTLDLQPIDETLDREETNLLELDLTYSIARLANVIRAQGSLVQREVTVPLYRAWDQEDDGNHSHSNVDNPIGRKFAANEAGDYTDIRDEITDVPFFGTEFVAKRRVLEDCLTWADAEQIERLPPVLEYSKDDGDNWLPVPEEWGYRLLATEIGIYFTGQDNNRGDAGIPPEALNTSILWRITGTITGDDRIEYTSDRREDSPNSNELEMFLDLSDRYHDRQRETSGDFASALTASADDQDDTDALEEFVESIADKHAAALVDVLPPLEGISLDYRLGDIITEVRGRNISLARTTRDADEPRARQRRPNILGNLGGGDSRGGPSGLCQCLQYPEGTVDVLGGSMHAYQIAAFGTLFSNVADGSPIDYFDTGSTWILDEQLERHCDDYDGTETYDLTLTVGGSNAGDVSVQLSGGTECPIDATWKNPFPWLPLRSNYVALQPGYDAPTDVLLPCGLCVNPAIETYRCNLLEQNLPLRLGITLGEIGGPIGTDAPAWLSEFPGTYRVDALNGGNPNGGFHGPCRERTGDGPRCGWERAPTLIEGIADPYDAYFYICIYSGIPTPGPDSTQYWIASINGHEDPQPNYSDDHYARYVGPAVETGDLTEAQDFTFLAVSSHDPTYPVAGSEKPFSAADWPDTIRVFPQ</sequence>
<evidence type="ECO:0000256" key="1">
    <source>
        <dbReference type="SAM" id="MobiDB-lite"/>
    </source>
</evidence>
<feature type="region of interest" description="Disordered" evidence="1">
    <location>
        <begin position="454"/>
        <end position="474"/>
    </location>
</feature>
<dbReference type="EMBL" id="CAXAMM010044121">
    <property type="protein sequence ID" value="CAK9113243.1"/>
    <property type="molecule type" value="Genomic_DNA"/>
</dbReference>
<proteinExistence type="predicted"/>
<keyword evidence="3" id="KW-1185">Reference proteome</keyword>
<feature type="non-terminal residue" evidence="2">
    <location>
        <position position="1"/>
    </location>
</feature>
<protein>
    <submittedName>
        <fullName evidence="2">Uncharacterized protein</fullName>
    </submittedName>
</protein>
<gene>
    <name evidence="2" type="ORF">SCF082_LOCUS52493</name>
</gene>
<name>A0ABP0SLI2_9DINO</name>